<name>A0AAU8AVI0_9CAUD</name>
<protein>
    <submittedName>
        <fullName evidence="1">Uncharacterized protein</fullName>
    </submittedName>
</protein>
<evidence type="ECO:0000313" key="1">
    <source>
        <dbReference type="EMBL" id="XCD03604.1"/>
    </source>
</evidence>
<dbReference type="EMBL" id="PP511379">
    <property type="protein sequence ID" value="XCD03604.1"/>
    <property type="molecule type" value="Genomic_DNA"/>
</dbReference>
<sequence length="30" mass="3611">MDVIKDLSFKQNGKRRYINREDIVKVFKVA</sequence>
<proteinExistence type="predicted"/>
<accession>A0AAU8AVI0</accession>
<organism evidence="1">
    <name type="scientific">Dulem virus 40</name>
    <dbReference type="NCBI Taxonomy" id="3145758"/>
    <lineage>
        <taxon>Viruses</taxon>
        <taxon>Duplodnaviria</taxon>
        <taxon>Heunggongvirae</taxon>
        <taxon>Uroviricota</taxon>
        <taxon>Caudoviricetes</taxon>
    </lineage>
</organism>
<reference evidence="1" key="1">
    <citation type="submission" date="2024-03" db="EMBL/GenBank/DDBJ databases">
        <title>Diverse circular DNA viruses in blood, oral, and fecal samples of captive lemurs.</title>
        <authorList>
            <person name="Paietta E.N."/>
            <person name="Kraberger S."/>
            <person name="Lund M.C."/>
            <person name="Custer J.M."/>
            <person name="Vargas K.M."/>
            <person name="Ehmke E.E."/>
            <person name="Yoder A.D."/>
            <person name="Varsani A."/>
        </authorList>
    </citation>
    <scope>NUCLEOTIDE SEQUENCE</scope>
    <source>
        <strain evidence="1">Duke_21_1</strain>
    </source>
</reference>